<name>A0ABW4FX60_9PSEU</name>
<organism evidence="1 2">
    <name type="scientific">Pseudonocardia aurantiaca</name>
    <dbReference type="NCBI Taxonomy" id="75290"/>
    <lineage>
        <taxon>Bacteria</taxon>
        <taxon>Bacillati</taxon>
        <taxon>Actinomycetota</taxon>
        <taxon>Actinomycetes</taxon>
        <taxon>Pseudonocardiales</taxon>
        <taxon>Pseudonocardiaceae</taxon>
        <taxon>Pseudonocardia</taxon>
    </lineage>
</organism>
<evidence type="ECO:0000313" key="2">
    <source>
        <dbReference type="Proteomes" id="UP001597145"/>
    </source>
</evidence>
<proteinExistence type="predicted"/>
<dbReference type="EMBL" id="JBHUCP010000047">
    <property type="protein sequence ID" value="MFD1534920.1"/>
    <property type="molecule type" value="Genomic_DNA"/>
</dbReference>
<dbReference type="SUPFAM" id="SSF51679">
    <property type="entry name" value="Bacterial luciferase-like"/>
    <property type="match status" value="1"/>
</dbReference>
<dbReference type="Proteomes" id="UP001597145">
    <property type="component" value="Unassembled WGS sequence"/>
</dbReference>
<comment type="caution">
    <text evidence="1">The sequence shown here is derived from an EMBL/GenBank/DDBJ whole genome shotgun (WGS) entry which is preliminary data.</text>
</comment>
<sequence length="127" mass="12933">MAGVVRAKQAVTLQEASGGRFELGLGSGSVMDLRRPGSYYSLQDKVPTRRSPAARDSAVGMTAEAADGSLGVLDLPGEAALVASTSGLDSGAERQAHCARLRRQAAAAGCGGSALRDHVLTVGQVRP</sequence>
<gene>
    <name evidence="1" type="ORF">ACFSCY_36455</name>
</gene>
<dbReference type="InterPro" id="IPR036661">
    <property type="entry name" value="Luciferase-like_sf"/>
</dbReference>
<protein>
    <submittedName>
        <fullName evidence="1">Uncharacterized protein</fullName>
    </submittedName>
</protein>
<evidence type="ECO:0000313" key="1">
    <source>
        <dbReference type="EMBL" id="MFD1534920.1"/>
    </source>
</evidence>
<keyword evidence="2" id="KW-1185">Reference proteome</keyword>
<accession>A0ABW4FX60</accession>
<dbReference type="RefSeq" id="WP_343982706.1">
    <property type="nucleotide sequence ID" value="NZ_BAAAJG010000015.1"/>
</dbReference>
<reference evidence="2" key="1">
    <citation type="journal article" date="2019" name="Int. J. Syst. Evol. Microbiol.">
        <title>The Global Catalogue of Microorganisms (GCM) 10K type strain sequencing project: providing services to taxonomists for standard genome sequencing and annotation.</title>
        <authorList>
            <consortium name="The Broad Institute Genomics Platform"/>
            <consortium name="The Broad Institute Genome Sequencing Center for Infectious Disease"/>
            <person name="Wu L."/>
            <person name="Ma J."/>
        </authorList>
    </citation>
    <scope>NUCLEOTIDE SEQUENCE [LARGE SCALE GENOMIC DNA]</scope>
    <source>
        <strain evidence="2">JCM 12165</strain>
    </source>
</reference>